<proteinExistence type="predicted"/>
<accession>A0ABZ2K8G2</accession>
<evidence type="ECO:0000313" key="3">
    <source>
        <dbReference type="Proteomes" id="UP001379533"/>
    </source>
</evidence>
<dbReference type="Pfam" id="PF13454">
    <property type="entry name" value="NAD_binding_9"/>
    <property type="match status" value="1"/>
</dbReference>
<dbReference type="PANTHER" id="PTHR40254">
    <property type="entry name" value="BLR0577 PROTEIN"/>
    <property type="match status" value="1"/>
</dbReference>
<reference evidence="2 3" key="1">
    <citation type="submission" date="2021-12" db="EMBL/GenBank/DDBJ databases">
        <title>Discovery of the Pendulisporaceae a myxobacterial family with distinct sporulation behavior and unique specialized metabolism.</title>
        <authorList>
            <person name="Garcia R."/>
            <person name="Popoff A."/>
            <person name="Bader C.D."/>
            <person name="Loehr J."/>
            <person name="Walesch S."/>
            <person name="Walt C."/>
            <person name="Boldt J."/>
            <person name="Bunk B."/>
            <person name="Haeckl F.J.F.P.J."/>
            <person name="Gunesch A.P."/>
            <person name="Birkelbach J."/>
            <person name="Nuebel U."/>
            <person name="Pietschmann T."/>
            <person name="Bach T."/>
            <person name="Mueller R."/>
        </authorList>
    </citation>
    <scope>NUCLEOTIDE SEQUENCE [LARGE SCALE GENOMIC DNA]</scope>
    <source>
        <strain evidence="2 3">MSr12523</strain>
    </source>
</reference>
<gene>
    <name evidence="2" type="ORF">LZC95_52055</name>
</gene>
<name>A0ABZ2K8G2_9BACT</name>
<dbReference type="RefSeq" id="WP_394845554.1">
    <property type="nucleotide sequence ID" value="NZ_CP089982.1"/>
</dbReference>
<keyword evidence="3" id="KW-1185">Reference proteome</keyword>
<organism evidence="2 3">
    <name type="scientific">Pendulispora brunnea</name>
    <dbReference type="NCBI Taxonomy" id="2905690"/>
    <lineage>
        <taxon>Bacteria</taxon>
        <taxon>Pseudomonadati</taxon>
        <taxon>Myxococcota</taxon>
        <taxon>Myxococcia</taxon>
        <taxon>Myxococcales</taxon>
        <taxon>Sorangiineae</taxon>
        <taxon>Pendulisporaceae</taxon>
        <taxon>Pendulispora</taxon>
    </lineage>
</organism>
<evidence type="ECO:0000259" key="1">
    <source>
        <dbReference type="Pfam" id="PF13454"/>
    </source>
</evidence>
<dbReference type="SUPFAM" id="SSF51905">
    <property type="entry name" value="FAD/NAD(P)-binding domain"/>
    <property type="match status" value="1"/>
</dbReference>
<dbReference type="InterPro" id="IPR038732">
    <property type="entry name" value="HpyO/CreE_NAD-binding"/>
</dbReference>
<dbReference type="Proteomes" id="UP001379533">
    <property type="component" value="Chromosome"/>
</dbReference>
<dbReference type="EMBL" id="CP089982">
    <property type="protein sequence ID" value="WXA94946.1"/>
    <property type="molecule type" value="Genomic_DNA"/>
</dbReference>
<dbReference type="InterPro" id="IPR052189">
    <property type="entry name" value="L-asp_N-monooxygenase_NS-form"/>
</dbReference>
<dbReference type="InterPro" id="IPR036188">
    <property type="entry name" value="FAD/NAD-bd_sf"/>
</dbReference>
<evidence type="ECO:0000313" key="2">
    <source>
        <dbReference type="EMBL" id="WXA94946.1"/>
    </source>
</evidence>
<dbReference type="PANTHER" id="PTHR40254:SF1">
    <property type="entry name" value="BLR0577 PROTEIN"/>
    <property type="match status" value="1"/>
</dbReference>
<feature type="domain" description="FAD-dependent urate hydroxylase HpyO/Asp monooxygenase CreE-like FAD/NAD(P)-binding" evidence="1">
    <location>
        <begin position="8"/>
        <end position="193"/>
    </location>
</feature>
<protein>
    <submittedName>
        <fullName evidence="2">FAD/NAD(P)-binding protein</fullName>
    </submittedName>
</protein>
<sequence length="595" mass="65178">MGALKYCIVGTGFAGTCALWHLVQRLTAPHQSSSPETSAITIITVERGTVNGPGYPYSKDNVQLAHRCNNQASTMSIHGNDFIDWMTENKSRLIRDHAELVLETHPGITLADWQPDNDEFYPRALFGLYLEQRFQEALERALAHGIHVHQYMRHEAIDGRTEGETFSLTLRQLDTHEEFTIGGLDRVLLSTGHWQTKAADAVAKSDGFMASPYPPGAVKSAVANKVRSQPGRTEPPRVFVQGMGPSGIDAILTLCDEGEFTYTHDGHVASYRAAAFPGAGGPLHIVAGSRCGFFSPIRGPLATYEMHHLTEERLAAMRREQNGYLKIDAILELLDLELRRATGGAVGWADVVSPRYPSAREKLAVDLRDSYTGNLVYTVVLKARRMRFYSVLEPRDKAVYDRMLDTHFIRTAVPMPAANAEKLLALMDAGVLSVVKLGYDAPAPVVDADGAFRIACQSDDGQPITIRADCMIRASAQDFAMNLHPSPLMQNLLRRGEVVPHEEGGYVTGGIALAPGGYRVMKRAGSVCIPSAHLASFGSPVRFWQNERNFAGAFVEAAEWVADEWLEVAVVMSAADKPKPAAGRGPSIVTVEMRR</sequence>